<gene>
    <name evidence="10" type="ORF">GCM10007028_27750</name>
</gene>
<evidence type="ECO:0000256" key="2">
    <source>
        <dbReference type="ARBA" id="ARBA00010942"/>
    </source>
</evidence>
<evidence type="ECO:0000256" key="4">
    <source>
        <dbReference type="ARBA" id="ARBA00022475"/>
    </source>
</evidence>
<keyword evidence="3" id="KW-0813">Transport</keyword>
<dbReference type="SUPFAM" id="SSF82714">
    <property type="entry name" value="Multidrug efflux transporter AcrB TolC docking domain, DN and DC subdomains"/>
    <property type="match status" value="2"/>
</dbReference>
<feature type="transmembrane region" description="Helical" evidence="9">
    <location>
        <begin position="14"/>
        <end position="36"/>
    </location>
</feature>
<organism evidence="10 11">
    <name type="scientific">Algibacter mikhailovii</name>
    <dbReference type="NCBI Taxonomy" id="425498"/>
    <lineage>
        <taxon>Bacteria</taxon>
        <taxon>Pseudomonadati</taxon>
        <taxon>Bacteroidota</taxon>
        <taxon>Flavobacteriia</taxon>
        <taxon>Flavobacteriales</taxon>
        <taxon>Flavobacteriaceae</taxon>
        <taxon>Algibacter</taxon>
    </lineage>
</organism>
<keyword evidence="7 9" id="KW-1133">Transmembrane helix</keyword>
<dbReference type="Gene3D" id="1.20.1640.10">
    <property type="entry name" value="Multidrug efflux transporter AcrB transmembrane domain"/>
    <property type="match status" value="2"/>
</dbReference>
<dbReference type="PRINTS" id="PR00702">
    <property type="entry name" value="ACRIFLAVINRP"/>
</dbReference>
<keyword evidence="5" id="KW-0997">Cell inner membrane</keyword>
<feature type="transmembrane region" description="Helical" evidence="9">
    <location>
        <begin position="407"/>
        <end position="431"/>
    </location>
</feature>
<proteinExistence type="inferred from homology"/>
<dbReference type="InterPro" id="IPR004764">
    <property type="entry name" value="MdtF-like"/>
</dbReference>
<reference evidence="10" key="2">
    <citation type="submission" date="2020-09" db="EMBL/GenBank/DDBJ databases">
        <authorList>
            <person name="Sun Q."/>
            <person name="Kim S."/>
        </authorList>
    </citation>
    <scope>NUCLEOTIDE SEQUENCE</scope>
    <source>
        <strain evidence="10">KCTC 12710</strain>
    </source>
</reference>
<keyword evidence="4" id="KW-1003">Cell membrane</keyword>
<dbReference type="Pfam" id="PF00873">
    <property type="entry name" value="ACR_tran"/>
    <property type="match status" value="1"/>
</dbReference>
<comment type="caution">
    <text evidence="10">The sequence shown here is derived from an EMBL/GenBank/DDBJ whole genome shotgun (WGS) entry which is preliminary data.</text>
</comment>
<feature type="transmembrane region" description="Helical" evidence="9">
    <location>
        <begin position="554"/>
        <end position="575"/>
    </location>
</feature>
<evidence type="ECO:0000256" key="7">
    <source>
        <dbReference type="ARBA" id="ARBA00022989"/>
    </source>
</evidence>
<keyword evidence="8 9" id="KW-0472">Membrane</keyword>
<dbReference type="GO" id="GO:0005886">
    <property type="term" value="C:plasma membrane"/>
    <property type="evidence" value="ECO:0007669"/>
    <property type="project" value="UniProtKB-SubCell"/>
</dbReference>
<evidence type="ECO:0000313" key="10">
    <source>
        <dbReference type="EMBL" id="GGZ87928.1"/>
    </source>
</evidence>
<evidence type="ECO:0000256" key="8">
    <source>
        <dbReference type="ARBA" id="ARBA00023136"/>
    </source>
</evidence>
<evidence type="ECO:0000256" key="9">
    <source>
        <dbReference type="SAM" id="Phobius"/>
    </source>
</evidence>
<dbReference type="Gene3D" id="3.30.70.1440">
    <property type="entry name" value="Multidrug efflux transporter AcrB pore domain"/>
    <property type="match status" value="1"/>
</dbReference>
<feature type="transmembrane region" description="Helical" evidence="9">
    <location>
        <begin position="940"/>
        <end position="961"/>
    </location>
</feature>
<comment type="subcellular location">
    <subcellularLocation>
        <location evidence="1">Cell inner membrane</location>
        <topology evidence="1">Multi-pass membrane protein</topology>
    </subcellularLocation>
</comment>
<feature type="transmembrane region" description="Helical" evidence="9">
    <location>
        <begin position="907"/>
        <end position="928"/>
    </location>
</feature>
<dbReference type="PANTHER" id="PTHR32063">
    <property type="match status" value="1"/>
</dbReference>
<dbReference type="PANTHER" id="PTHR32063:SF11">
    <property type="entry name" value="CATION OR DRUG EFFLUX SYSTEM PROTEIN"/>
    <property type="match status" value="1"/>
</dbReference>
<dbReference type="FunFam" id="1.20.1640.10:FF:000001">
    <property type="entry name" value="Efflux pump membrane transporter"/>
    <property type="match status" value="1"/>
</dbReference>
<dbReference type="AlphaFoldDB" id="A0A918VCS1"/>
<dbReference type="SUPFAM" id="SSF82866">
    <property type="entry name" value="Multidrug efflux transporter AcrB transmembrane domain"/>
    <property type="match status" value="2"/>
</dbReference>
<accession>A0A918VCS1</accession>
<keyword evidence="11" id="KW-1185">Reference proteome</keyword>
<evidence type="ECO:0000256" key="5">
    <source>
        <dbReference type="ARBA" id="ARBA00022519"/>
    </source>
</evidence>
<dbReference type="Proteomes" id="UP000636004">
    <property type="component" value="Unassembled WGS sequence"/>
</dbReference>
<feature type="transmembrane region" description="Helical" evidence="9">
    <location>
        <begin position="355"/>
        <end position="374"/>
    </location>
</feature>
<feature type="transmembrane region" description="Helical" evidence="9">
    <location>
        <begin position="452"/>
        <end position="472"/>
    </location>
</feature>
<evidence type="ECO:0000313" key="11">
    <source>
        <dbReference type="Proteomes" id="UP000636004"/>
    </source>
</evidence>
<dbReference type="InterPro" id="IPR001036">
    <property type="entry name" value="Acrflvin-R"/>
</dbReference>
<keyword evidence="6 9" id="KW-0812">Transmembrane</keyword>
<dbReference type="EMBL" id="BMWZ01000006">
    <property type="protein sequence ID" value="GGZ87928.1"/>
    <property type="molecule type" value="Genomic_DNA"/>
</dbReference>
<feature type="transmembrane region" description="Helical" evidence="9">
    <location>
        <begin position="989"/>
        <end position="1010"/>
    </location>
</feature>
<feature type="transmembrane region" description="Helical" evidence="9">
    <location>
        <begin position="484"/>
        <end position="511"/>
    </location>
</feature>
<sequence length="1064" mass="114688">MAENKGNFFVHRPIVAMVIAIVIVIVGGVSVIGLAIEQYPNLTPPIVEVRATYTGANALNVEESVATPIEQEMNGVDNMIYMKSTNANDGSMVVQVSFDVGTDPDMNTVLAQNRVSASTAKLPSSVTQYGVTTKKSLPNILMLVTLTTDNPAHNTAEFLGNYGLINIKDRLARVPGIGRVDVMGASNYSMRIWIKPDLLAIRGITVPEIVKAVNEQNIIVPGGKFGAEPAPPGTEFTYTVRLPERFNSAEAFEDIVIRTLPDGSQVKIGDVARVALGTETYSMIPRLGINLEGREKTSKPGAIVALYQAPGSNAVELAENIKMEIEDLSKSFPDGMTYDVSLDSTLPITAGIKDIIVTLIVALILVVLVVFIFIQDWRATLIPTLAIPVSLIGAFMFFPMLGFTINVLSLLGLVLAIGIVVDDAIVVVEAVQVNIEKGMTAKEATLEAMRKVTAPVIATTLVLVAVFIPVAGMAGITGILYQQFAITIVVSVLVSSVNALTLSPALCSLLLKKPEPYGGLLGKFFAGFNKFIGKTTDSYTSYTSILTGKLKRGVIFIIILSVAAGVFGKLVPAGFIPEEDMGYFYVNVQLPNAASLQRTDEIGSRVEKILMDIPEVEYVTNATGYSLLSGSMATNNAFMFVTLTDWDNRDATAKEIIDRVNIALATRINGAQAFAFGPPAIPGLGNGSGFSIMLQDKGGNSPTYLSQNVGKFIAAANARPEIGKAFTTFQSTVPQRFMDINKEKALKLGVPLNDLYTTVGAFMGGSYVNDFTKFGRLYKTYIQAESEYRVNEAQIENFFIKNSDNEMVPLSTLATIKPASGPDYTTRFNLYRSVEVTGGPAPGYSSAQAMAALKEVADEVLPEDMTTSWNAMSFQENKASGSLGVILTFSLVFVFLILAAQYESWSLPFAILLGTPFAIFGALFFLWAARLFSVSFENNIFAQVSFVMLIGMAAKNAILIVEFAHDEFKAGLSLFDAAVKAAKSRFRPILMTAFSFILGVFPLVIATGTGAEARKIMGMALLGGMTIATLLGVFFYPMLYLLIGKIGNYEKKRDLENANSIKEA</sequence>
<dbReference type="RefSeq" id="WP_189361697.1">
    <property type="nucleotide sequence ID" value="NZ_BMWZ01000006.1"/>
</dbReference>
<comment type="similarity">
    <text evidence="2">Belongs to the resistance-nodulation-cell division (RND) (TC 2.A.6) family.</text>
</comment>
<name>A0A918VCS1_9FLAO</name>
<dbReference type="Gene3D" id="3.30.70.1320">
    <property type="entry name" value="Multidrug efflux transporter AcrB pore domain like"/>
    <property type="match status" value="1"/>
</dbReference>
<protein>
    <submittedName>
        <fullName evidence="10">Multidrug efflux RND transporter permease subunit</fullName>
    </submittedName>
</protein>
<reference evidence="10" key="1">
    <citation type="journal article" date="2014" name="Int. J. Syst. Evol. Microbiol.">
        <title>Complete genome sequence of Corynebacterium casei LMG S-19264T (=DSM 44701T), isolated from a smear-ripened cheese.</title>
        <authorList>
            <consortium name="US DOE Joint Genome Institute (JGI-PGF)"/>
            <person name="Walter F."/>
            <person name="Albersmeier A."/>
            <person name="Kalinowski J."/>
            <person name="Ruckert C."/>
        </authorList>
    </citation>
    <scope>NUCLEOTIDE SEQUENCE</scope>
    <source>
        <strain evidence="10">KCTC 12710</strain>
    </source>
</reference>
<dbReference type="GO" id="GO:0042910">
    <property type="term" value="F:xenobiotic transmembrane transporter activity"/>
    <property type="evidence" value="ECO:0007669"/>
    <property type="project" value="TreeGrafter"/>
</dbReference>
<dbReference type="SUPFAM" id="SSF82693">
    <property type="entry name" value="Multidrug efflux transporter AcrB pore domain, PN1, PN2, PC1 and PC2 subdomains"/>
    <property type="match status" value="4"/>
</dbReference>
<dbReference type="Gene3D" id="3.30.70.1430">
    <property type="entry name" value="Multidrug efflux transporter AcrB pore domain"/>
    <property type="match status" value="2"/>
</dbReference>
<feature type="transmembrane region" description="Helical" evidence="9">
    <location>
        <begin position="381"/>
        <end position="401"/>
    </location>
</feature>
<evidence type="ECO:0000256" key="1">
    <source>
        <dbReference type="ARBA" id="ARBA00004429"/>
    </source>
</evidence>
<dbReference type="InterPro" id="IPR027463">
    <property type="entry name" value="AcrB_DN_DC_subdom"/>
</dbReference>
<dbReference type="Gene3D" id="3.30.2090.10">
    <property type="entry name" value="Multidrug efflux transporter AcrB TolC docking domain, DN and DC subdomains"/>
    <property type="match status" value="2"/>
</dbReference>
<evidence type="ECO:0000256" key="6">
    <source>
        <dbReference type="ARBA" id="ARBA00022692"/>
    </source>
</evidence>
<feature type="transmembrane region" description="Helical" evidence="9">
    <location>
        <begin position="881"/>
        <end position="900"/>
    </location>
</feature>
<dbReference type="GO" id="GO:0009636">
    <property type="term" value="P:response to toxic substance"/>
    <property type="evidence" value="ECO:0007669"/>
    <property type="project" value="UniProtKB-ARBA"/>
</dbReference>
<feature type="transmembrane region" description="Helical" evidence="9">
    <location>
        <begin position="1016"/>
        <end position="1043"/>
    </location>
</feature>
<dbReference type="GO" id="GO:0015562">
    <property type="term" value="F:efflux transmembrane transporter activity"/>
    <property type="evidence" value="ECO:0007669"/>
    <property type="project" value="InterPro"/>
</dbReference>
<evidence type="ECO:0000256" key="3">
    <source>
        <dbReference type="ARBA" id="ARBA00022448"/>
    </source>
</evidence>
<dbReference type="NCBIfam" id="TIGR00915">
    <property type="entry name" value="2A0602"/>
    <property type="match status" value="1"/>
</dbReference>